<evidence type="ECO:0000259" key="12">
    <source>
        <dbReference type="PROSITE" id="PS51075"/>
    </source>
</evidence>
<sequence length="429" mass="45494">MGMKLLGTDHEPTHSQTHSLTQSHNHLPTTSSTSSDACMNIVHSLMCHRKGGESEEFSKFAIESLIKKLKDRRDELDALIVAVTSNGATQTSCVTIQRTLDSRMQIAGRKCFPHLIYARLWRWSDVHKTELRHLPFCHFGFDKKLDWVCVNPYHYERTVSSALDISSLALSPPLERRRDKEDGEKYGKQRRHSSDLQQQDINHPASMLRLSVQALLDESPLSVPSLRGDIKPEPLKGSTITYEAAPQQPTSVATTNHMPLDGVDAATANLLNLMRWVTNANASFAAAVAANNAPLPPPTTSTDDASAVALDAAETAALLDPIAASGGAPAPILYPSQCSGGSGGEGGGGGGTNNGQSVFSAGAGYGRVTQQQQPVASSTSSLGGGWGGGGAAGGPPPPMLPPNAPPGGIQVIFLAFFSVEALSKFIVPF</sequence>
<dbReference type="InterPro" id="IPR013019">
    <property type="entry name" value="MAD_homology_MH1"/>
</dbReference>
<dbReference type="GO" id="GO:0060395">
    <property type="term" value="P:SMAD protein signal transduction"/>
    <property type="evidence" value="ECO:0007669"/>
    <property type="project" value="TreeGrafter"/>
</dbReference>
<dbReference type="AlphaFoldDB" id="A0A3P6HSL1"/>
<evidence type="ECO:0000256" key="5">
    <source>
        <dbReference type="ARBA" id="ARBA00022723"/>
    </source>
</evidence>
<evidence type="ECO:0000256" key="3">
    <source>
        <dbReference type="ARBA" id="ARBA00005545"/>
    </source>
</evidence>
<evidence type="ECO:0000256" key="1">
    <source>
        <dbReference type="ARBA" id="ARBA00004123"/>
    </source>
</evidence>
<dbReference type="GO" id="GO:0070411">
    <property type="term" value="F:I-SMAD binding"/>
    <property type="evidence" value="ECO:0007669"/>
    <property type="project" value="TreeGrafter"/>
</dbReference>
<evidence type="ECO:0000256" key="7">
    <source>
        <dbReference type="ARBA" id="ARBA00023015"/>
    </source>
</evidence>
<dbReference type="GO" id="GO:0000978">
    <property type="term" value="F:RNA polymerase II cis-regulatory region sequence-specific DNA binding"/>
    <property type="evidence" value="ECO:0007669"/>
    <property type="project" value="TreeGrafter"/>
</dbReference>
<keyword evidence="10" id="KW-0539">Nucleus</keyword>
<dbReference type="Gene3D" id="3.90.520.10">
    <property type="entry name" value="SMAD MH1 domain"/>
    <property type="match status" value="1"/>
</dbReference>
<feature type="domain" description="MH1" evidence="12">
    <location>
        <begin position="40"/>
        <end position="164"/>
    </location>
</feature>
<evidence type="ECO:0000313" key="14">
    <source>
        <dbReference type="Proteomes" id="UP000267029"/>
    </source>
</evidence>
<feature type="compositionally biased region" description="Polar residues" evidence="11">
    <location>
        <begin position="14"/>
        <end position="34"/>
    </location>
</feature>
<keyword evidence="7" id="KW-0805">Transcription regulation</keyword>
<dbReference type="PROSITE" id="PS51075">
    <property type="entry name" value="MH1"/>
    <property type="match status" value="1"/>
</dbReference>
<feature type="compositionally biased region" description="Basic and acidic residues" evidence="11">
    <location>
        <begin position="174"/>
        <end position="187"/>
    </location>
</feature>
<dbReference type="SMART" id="SM00523">
    <property type="entry name" value="DWA"/>
    <property type="match status" value="1"/>
</dbReference>
<dbReference type="PANTHER" id="PTHR13703:SF45">
    <property type="entry name" value="MOTHERS AGAINST DECAPENTAPLEGIC HOMOLOG"/>
    <property type="match status" value="1"/>
</dbReference>
<accession>A0A3P6HSL1</accession>
<dbReference type="FunFam" id="3.90.520.10:FF:000002">
    <property type="entry name" value="Mothers against decapentaplegic homolog"/>
    <property type="match status" value="1"/>
</dbReference>
<dbReference type="GO" id="GO:0030509">
    <property type="term" value="P:BMP signaling pathway"/>
    <property type="evidence" value="ECO:0007669"/>
    <property type="project" value="TreeGrafter"/>
</dbReference>
<feature type="compositionally biased region" description="Gly residues" evidence="11">
    <location>
        <begin position="382"/>
        <end position="393"/>
    </location>
</feature>
<proteinExistence type="inferred from homology"/>
<reference evidence="13 14" key="1">
    <citation type="submission" date="2018-10" db="EMBL/GenBank/DDBJ databases">
        <authorList>
            <consortium name="Pathogen Informatics"/>
        </authorList>
    </citation>
    <scope>NUCLEOTIDE SEQUENCE [LARGE SCALE GENOMIC DNA]</scope>
</reference>
<evidence type="ECO:0000256" key="4">
    <source>
        <dbReference type="ARBA" id="ARBA00022490"/>
    </source>
</evidence>
<dbReference type="EMBL" id="UXSR01005404">
    <property type="protein sequence ID" value="VDD81748.1"/>
    <property type="molecule type" value="Genomic_DNA"/>
</dbReference>
<feature type="compositionally biased region" description="Polar residues" evidence="11">
    <location>
        <begin position="370"/>
        <end position="381"/>
    </location>
</feature>
<evidence type="ECO:0000256" key="11">
    <source>
        <dbReference type="SAM" id="MobiDB-lite"/>
    </source>
</evidence>
<dbReference type="OrthoDB" id="5875866at2759"/>
<evidence type="ECO:0000256" key="10">
    <source>
        <dbReference type="ARBA" id="ARBA00023242"/>
    </source>
</evidence>
<dbReference type="GO" id="GO:0030154">
    <property type="term" value="P:cell differentiation"/>
    <property type="evidence" value="ECO:0007669"/>
    <property type="project" value="TreeGrafter"/>
</dbReference>
<feature type="region of interest" description="Disordered" evidence="11">
    <location>
        <begin position="1"/>
        <end position="34"/>
    </location>
</feature>
<keyword evidence="14" id="KW-1185">Reference proteome</keyword>
<evidence type="ECO:0000313" key="13">
    <source>
        <dbReference type="EMBL" id="VDD81748.1"/>
    </source>
</evidence>
<comment type="similarity">
    <text evidence="3">Belongs to the dwarfin/SMAD family.</text>
</comment>
<dbReference type="GO" id="GO:0005737">
    <property type="term" value="C:cytoplasm"/>
    <property type="evidence" value="ECO:0007669"/>
    <property type="project" value="UniProtKB-SubCell"/>
</dbReference>
<dbReference type="InterPro" id="IPR003619">
    <property type="entry name" value="MAD_homology1_Dwarfin-type"/>
</dbReference>
<dbReference type="CDD" id="cd10492">
    <property type="entry name" value="MH1_SMAD_4"/>
    <property type="match status" value="1"/>
</dbReference>
<feature type="region of interest" description="Disordered" evidence="11">
    <location>
        <begin position="174"/>
        <end position="200"/>
    </location>
</feature>
<dbReference type="GO" id="GO:0071144">
    <property type="term" value="C:heteromeric SMAD protein complex"/>
    <property type="evidence" value="ECO:0007669"/>
    <property type="project" value="TreeGrafter"/>
</dbReference>
<evidence type="ECO:0000256" key="6">
    <source>
        <dbReference type="ARBA" id="ARBA00022833"/>
    </source>
</evidence>
<feature type="region of interest" description="Disordered" evidence="11">
    <location>
        <begin position="370"/>
        <end position="396"/>
    </location>
</feature>
<name>A0A3P6HSL1_MESCO</name>
<keyword evidence="4" id="KW-0963">Cytoplasm</keyword>
<protein>
    <recommendedName>
        <fullName evidence="12">MH1 domain-containing protein</fullName>
    </recommendedName>
</protein>
<dbReference type="Pfam" id="PF03165">
    <property type="entry name" value="MH1"/>
    <property type="match status" value="1"/>
</dbReference>
<dbReference type="SUPFAM" id="SSF56366">
    <property type="entry name" value="SMAD MH1 domain"/>
    <property type="match status" value="1"/>
</dbReference>
<dbReference type="Proteomes" id="UP000267029">
    <property type="component" value="Unassembled WGS sequence"/>
</dbReference>
<evidence type="ECO:0000256" key="8">
    <source>
        <dbReference type="ARBA" id="ARBA00023125"/>
    </source>
</evidence>
<gene>
    <name evidence="13" type="ORF">MCOS_LOCUS7751</name>
</gene>
<keyword evidence="5" id="KW-0479">Metal-binding</keyword>
<dbReference type="InterPro" id="IPR013790">
    <property type="entry name" value="Dwarfin"/>
</dbReference>
<organism evidence="13 14">
    <name type="scientific">Mesocestoides corti</name>
    <name type="common">Flatworm</name>
    <dbReference type="NCBI Taxonomy" id="53468"/>
    <lineage>
        <taxon>Eukaryota</taxon>
        <taxon>Metazoa</taxon>
        <taxon>Spiralia</taxon>
        <taxon>Lophotrochozoa</taxon>
        <taxon>Platyhelminthes</taxon>
        <taxon>Cestoda</taxon>
        <taxon>Eucestoda</taxon>
        <taxon>Cyclophyllidea</taxon>
        <taxon>Mesocestoididae</taxon>
        <taxon>Mesocestoides</taxon>
    </lineage>
</organism>
<evidence type="ECO:0000256" key="2">
    <source>
        <dbReference type="ARBA" id="ARBA00004496"/>
    </source>
</evidence>
<keyword evidence="8" id="KW-0238">DNA-binding</keyword>
<dbReference type="GO" id="GO:0046872">
    <property type="term" value="F:metal ion binding"/>
    <property type="evidence" value="ECO:0007669"/>
    <property type="project" value="UniProtKB-KW"/>
</dbReference>
<dbReference type="GO" id="GO:0009653">
    <property type="term" value="P:anatomical structure morphogenesis"/>
    <property type="evidence" value="ECO:0007669"/>
    <property type="project" value="TreeGrafter"/>
</dbReference>
<dbReference type="InterPro" id="IPR036578">
    <property type="entry name" value="SMAD_MH1_sf"/>
</dbReference>
<comment type="subcellular location">
    <subcellularLocation>
        <location evidence="2">Cytoplasm</location>
    </subcellularLocation>
    <subcellularLocation>
        <location evidence="1">Nucleus</location>
    </subcellularLocation>
</comment>
<keyword evidence="6" id="KW-0862">Zinc</keyword>
<keyword evidence="9" id="KW-0804">Transcription</keyword>
<evidence type="ECO:0000256" key="9">
    <source>
        <dbReference type="ARBA" id="ARBA00023163"/>
    </source>
</evidence>
<dbReference type="STRING" id="53468.A0A3P6HSL1"/>
<dbReference type="PANTHER" id="PTHR13703">
    <property type="entry name" value="SMAD"/>
    <property type="match status" value="1"/>
</dbReference>
<dbReference type="GO" id="GO:0000981">
    <property type="term" value="F:DNA-binding transcription factor activity, RNA polymerase II-specific"/>
    <property type="evidence" value="ECO:0007669"/>
    <property type="project" value="TreeGrafter"/>
</dbReference>